<comment type="caution">
    <text evidence="1">The sequence shown here is derived from an EMBL/GenBank/DDBJ whole genome shotgun (WGS) entry which is preliminary data.</text>
</comment>
<reference evidence="1 2" key="1">
    <citation type="journal article" date="2014" name="Am. J. Bot.">
        <title>Genome assembly and annotation for red clover (Trifolium pratense; Fabaceae).</title>
        <authorList>
            <person name="Istvanek J."/>
            <person name="Jaros M."/>
            <person name="Krenek A."/>
            <person name="Repkova J."/>
        </authorList>
    </citation>
    <scope>NUCLEOTIDE SEQUENCE [LARGE SCALE GENOMIC DNA]</scope>
    <source>
        <strain evidence="2">cv. Tatra</strain>
        <tissue evidence="1">Young leaves</tissue>
    </source>
</reference>
<organism evidence="1 2">
    <name type="scientific">Trifolium pratense</name>
    <name type="common">Red clover</name>
    <dbReference type="NCBI Taxonomy" id="57577"/>
    <lineage>
        <taxon>Eukaryota</taxon>
        <taxon>Viridiplantae</taxon>
        <taxon>Streptophyta</taxon>
        <taxon>Embryophyta</taxon>
        <taxon>Tracheophyta</taxon>
        <taxon>Spermatophyta</taxon>
        <taxon>Magnoliopsida</taxon>
        <taxon>eudicotyledons</taxon>
        <taxon>Gunneridae</taxon>
        <taxon>Pentapetalae</taxon>
        <taxon>rosids</taxon>
        <taxon>fabids</taxon>
        <taxon>Fabales</taxon>
        <taxon>Fabaceae</taxon>
        <taxon>Papilionoideae</taxon>
        <taxon>50 kb inversion clade</taxon>
        <taxon>NPAAA clade</taxon>
        <taxon>Hologalegina</taxon>
        <taxon>IRL clade</taxon>
        <taxon>Trifolieae</taxon>
        <taxon>Trifolium</taxon>
    </lineage>
</organism>
<dbReference type="Proteomes" id="UP000236291">
    <property type="component" value="Unassembled WGS sequence"/>
</dbReference>
<reference evidence="1 2" key="2">
    <citation type="journal article" date="2017" name="Front. Plant Sci.">
        <title>Gene Classification and Mining of Molecular Markers Useful in Red Clover (Trifolium pratense) Breeding.</title>
        <authorList>
            <person name="Istvanek J."/>
            <person name="Dluhosova J."/>
            <person name="Dluhos P."/>
            <person name="Patkova L."/>
            <person name="Nedelnik J."/>
            <person name="Repkova J."/>
        </authorList>
    </citation>
    <scope>NUCLEOTIDE SEQUENCE [LARGE SCALE GENOMIC DNA]</scope>
    <source>
        <strain evidence="2">cv. Tatra</strain>
        <tissue evidence="1">Young leaves</tissue>
    </source>
</reference>
<name>A0A2K3L0V2_TRIPR</name>
<protein>
    <submittedName>
        <fullName evidence="1">Uncharacterized protein</fullName>
    </submittedName>
</protein>
<proteinExistence type="predicted"/>
<accession>A0A2K3L0V2</accession>
<evidence type="ECO:0000313" key="2">
    <source>
        <dbReference type="Proteomes" id="UP000236291"/>
    </source>
</evidence>
<gene>
    <name evidence="1" type="ORF">L195_g028061</name>
</gene>
<evidence type="ECO:0000313" key="1">
    <source>
        <dbReference type="EMBL" id="PNX72171.1"/>
    </source>
</evidence>
<dbReference type="EMBL" id="ASHM01024300">
    <property type="protein sequence ID" value="PNX72171.1"/>
    <property type="molecule type" value="Genomic_DNA"/>
</dbReference>
<sequence length="81" mass="9636">MQEQRVNWSLRIQEEWRTRVSNINTSVFMTGTCLRWIWVSFGEFRITGLYWCSSLSEQTGSFSERVRQLLARRGIFPGCVR</sequence>
<dbReference type="AlphaFoldDB" id="A0A2K3L0V2"/>